<dbReference type="PANTHER" id="PTHR38478:SF1">
    <property type="entry name" value="ZINC DEPENDENT METALLOPROTEASE DOMAIN LIPOPROTEIN"/>
    <property type="match status" value="1"/>
</dbReference>
<dbReference type="STRING" id="927083.DB32_000406"/>
<name>A0A0F6YF57_9BACT</name>
<evidence type="ECO:0000259" key="1">
    <source>
        <dbReference type="Pfam" id="PF16313"/>
    </source>
</evidence>
<gene>
    <name evidence="2" type="ORF">DB32_000406</name>
</gene>
<dbReference type="Pfam" id="PF16313">
    <property type="entry name" value="DUF4953"/>
    <property type="match status" value="1"/>
</dbReference>
<dbReference type="Gene3D" id="3.40.390.10">
    <property type="entry name" value="Collagenase (Catalytic Domain)"/>
    <property type="match status" value="1"/>
</dbReference>
<sequence>MRNGLDDEVVYLDKLDLVEPVEGREDDWLFQVTVVETSSPNVLGDYVFPGFQSDLRLVDFRFSEDALQLIDAQTLQGDDPANPNDDTTSRTDRVLLEFPGQHVDVRLRETLNGERTNFLEENTELPWQRRQQFRVDFEDATLDPVSQIAWFYADFVAECANQQSTNLVPDSFERDDEDQYMSFVVEVNYAVRADGGCYDMVSLATGVGTTTVRYRLSFWRRPESTYQAETIEEKAEVNRRFGTFQHLSFLRDPESGLLEATSYLHRWDPNRPSDEPVTYYFVPGFPERFKPMYEAIAEHTNQVLEEAGATLRFRFAEWNEDGVERHFGDLRYSFVAWHQDIDTTRGLLGYGPSGAHPRTGELINGYLNLYNVGMDYYRYLIQDYLEENGGRQLEEGATWETTACEPGETVAPIERASRLRTGLFQEMRRVMDLPEPAEDQNPTDQLIPSPVRPRDEFITDYLRTMGELRYVRPDWNSYVYRNTEMPIQRYRERRAVDREFRSAMDEITMNESPFGPTDMTGTEGIEAMNDFADQFREWRRNHDELQADEELALARHNIHVFEETDAIGAISNGARRCTDAGVFESNEEYRERIIEDVVSHVAIHEFGHTLSLRHNFYGSIDAHHFDEGDLSSSVMDYVTSQEEAGSPRGWGQYDRAALSWIYGNADARERAMAGDYLYCTDEHRYRSPLCRAHDLGVTPSQITLNAIERYDWLYSIRNRRAYRRFWDTSAYTGQIFAAIFDLQRMWYLGQFDWSGGGVQDVLKRLDQLDPEREVLSDPEYDAIARDFYSDIQASIDLVMAFYDAVINQPASLRNYQTEFDPYYGDILRLGIITDKLYATFAFMDLQLVYNYDPNVETYAAMYDAPPFGSRTSALSQRVLDDMLGANYDTFPWFRFLAVNLFASATNTNLIGDVGLRERIAIRRYENLEELELELGEHVIEEATAEGNPAQIFVHDGEEHIYTFLEDQGWHLVTSRSRSPVSFQSMREYNEDLNAGRRGDLDNYGIKTLLAYYEYYNNFVGF</sequence>
<dbReference type="PANTHER" id="PTHR38478">
    <property type="entry name" value="PEPTIDASE M1A AND M12B"/>
    <property type="match status" value="1"/>
</dbReference>
<dbReference type="KEGG" id="samy:DB32_000406"/>
<accession>A0A0F6YF57</accession>
<dbReference type="AlphaFoldDB" id="A0A0F6YF57"/>
<protein>
    <submittedName>
        <fullName evidence="2">MoxR-like ATPase</fullName>
    </submittedName>
</protein>
<dbReference type="InterPro" id="IPR024079">
    <property type="entry name" value="MetalloPept_cat_dom_sf"/>
</dbReference>
<dbReference type="GO" id="GO:0008237">
    <property type="term" value="F:metallopeptidase activity"/>
    <property type="evidence" value="ECO:0007669"/>
    <property type="project" value="InterPro"/>
</dbReference>
<keyword evidence="3" id="KW-1185">Reference proteome</keyword>
<evidence type="ECO:0000313" key="2">
    <source>
        <dbReference type="EMBL" id="AKF03257.1"/>
    </source>
</evidence>
<dbReference type="SUPFAM" id="SSF55486">
    <property type="entry name" value="Metalloproteases ('zincins'), catalytic domain"/>
    <property type="match status" value="1"/>
</dbReference>
<feature type="domain" description="EcxA zinc-binding" evidence="1">
    <location>
        <begin position="589"/>
        <end position="668"/>
    </location>
</feature>
<dbReference type="EMBL" id="CP011125">
    <property type="protein sequence ID" value="AKF03257.1"/>
    <property type="molecule type" value="Genomic_DNA"/>
</dbReference>
<proteinExistence type="predicted"/>
<organism evidence="2 3">
    <name type="scientific">Sandaracinus amylolyticus</name>
    <dbReference type="NCBI Taxonomy" id="927083"/>
    <lineage>
        <taxon>Bacteria</taxon>
        <taxon>Pseudomonadati</taxon>
        <taxon>Myxococcota</taxon>
        <taxon>Polyangia</taxon>
        <taxon>Polyangiales</taxon>
        <taxon>Sandaracinaceae</taxon>
        <taxon>Sandaracinus</taxon>
    </lineage>
</organism>
<evidence type="ECO:0000313" key="3">
    <source>
        <dbReference type="Proteomes" id="UP000034883"/>
    </source>
</evidence>
<dbReference type="Proteomes" id="UP000034883">
    <property type="component" value="Chromosome"/>
</dbReference>
<dbReference type="InterPro" id="IPR032534">
    <property type="entry name" value="EcxA_zinc-bd"/>
</dbReference>
<reference evidence="2 3" key="1">
    <citation type="submission" date="2015-03" db="EMBL/GenBank/DDBJ databases">
        <title>Genome assembly of Sandaracinus amylolyticus DSM 53668.</title>
        <authorList>
            <person name="Sharma G."/>
            <person name="Subramanian S."/>
        </authorList>
    </citation>
    <scope>NUCLEOTIDE SEQUENCE [LARGE SCALE GENOMIC DNA]</scope>
    <source>
        <strain evidence="2 3">DSM 53668</strain>
    </source>
</reference>